<evidence type="ECO:0000313" key="2">
    <source>
        <dbReference type="EMBL" id="TKR96013.1"/>
    </source>
</evidence>
<proteinExistence type="predicted"/>
<keyword evidence="1" id="KW-0472">Membrane</keyword>
<feature type="transmembrane region" description="Helical" evidence="1">
    <location>
        <begin position="112"/>
        <end position="138"/>
    </location>
</feature>
<reference evidence="2 3" key="2">
    <citation type="journal article" date="2019" name="G3 (Bethesda)">
        <title>Hybrid Assembly of the Genome of the Entomopathogenic Nematode Steinernema carpocapsae Identifies the X-Chromosome.</title>
        <authorList>
            <person name="Serra L."/>
            <person name="Macchietto M."/>
            <person name="Macias-Munoz A."/>
            <person name="McGill C.J."/>
            <person name="Rodriguez I.M."/>
            <person name="Rodriguez B."/>
            <person name="Murad R."/>
            <person name="Mortazavi A."/>
        </authorList>
    </citation>
    <scope>NUCLEOTIDE SEQUENCE [LARGE SCALE GENOMIC DNA]</scope>
    <source>
        <strain evidence="2 3">ALL</strain>
    </source>
</reference>
<dbReference type="Proteomes" id="UP000298663">
    <property type="component" value="Unassembled WGS sequence"/>
</dbReference>
<dbReference type="EMBL" id="AZBU02000002">
    <property type="protein sequence ID" value="TKR96013.1"/>
    <property type="molecule type" value="Genomic_DNA"/>
</dbReference>
<keyword evidence="1" id="KW-1133">Transmembrane helix</keyword>
<evidence type="ECO:0000256" key="1">
    <source>
        <dbReference type="SAM" id="Phobius"/>
    </source>
</evidence>
<dbReference type="AlphaFoldDB" id="A0A4U5PHT1"/>
<reference evidence="2 3" key="1">
    <citation type="journal article" date="2015" name="Genome Biol.">
        <title>Comparative genomics of Steinernema reveals deeply conserved gene regulatory networks.</title>
        <authorList>
            <person name="Dillman A.R."/>
            <person name="Macchietto M."/>
            <person name="Porter C.F."/>
            <person name="Rogers A."/>
            <person name="Williams B."/>
            <person name="Antoshechkin I."/>
            <person name="Lee M.M."/>
            <person name="Goodwin Z."/>
            <person name="Lu X."/>
            <person name="Lewis E.E."/>
            <person name="Goodrich-Blair H."/>
            <person name="Stock S.P."/>
            <person name="Adams B.J."/>
            <person name="Sternberg P.W."/>
            <person name="Mortazavi A."/>
        </authorList>
    </citation>
    <scope>NUCLEOTIDE SEQUENCE [LARGE SCALE GENOMIC DNA]</scope>
    <source>
        <strain evidence="2 3">ALL</strain>
    </source>
</reference>
<keyword evidence="1" id="KW-0812">Transmembrane</keyword>
<name>A0A4U5PHT1_STECR</name>
<sequence>MLEPFGVRRSPNTIIKIDDVCSALVQTINRFAKHDKRGPFQGHLTVVNLRYSIRLLSEDIRALACVCQSENSIKAEYNGWLMLIVMTTPKAFLLLCCNNASTRREEDAAKCLSLWLSGIFGSFVILMRFFPFIVNYLLAQNV</sequence>
<protein>
    <submittedName>
        <fullName evidence="2">Uncharacterized protein</fullName>
    </submittedName>
</protein>
<comment type="caution">
    <text evidence="2">The sequence shown here is derived from an EMBL/GenBank/DDBJ whole genome shotgun (WGS) entry which is preliminary data.</text>
</comment>
<evidence type="ECO:0000313" key="3">
    <source>
        <dbReference type="Proteomes" id="UP000298663"/>
    </source>
</evidence>
<gene>
    <name evidence="2" type="ORF">L596_010095</name>
</gene>
<keyword evidence="3" id="KW-1185">Reference proteome</keyword>
<accession>A0A4U5PHT1</accession>
<organism evidence="2 3">
    <name type="scientific">Steinernema carpocapsae</name>
    <name type="common">Entomopathogenic nematode</name>
    <dbReference type="NCBI Taxonomy" id="34508"/>
    <lineage>
        <taxon>Eukaryota</taxon>
        <taxon>Metazoa</taxon>
        <taxon>Ecdysozoa</taxon>
        <taxon>Nematoda</taxon>
        <taxon>Chromadorea</taxon>
        <taxon>Rhabditida</taxon>
        <taxon>Tylenchina</taxon>
        <taxon>Panagrolaimomorpha</taxon>
        <taxon>Strongyloidoidea</taxon>
        <taxon>Steinernematidae</taxon>
        <taxon>Steinernema</taxon>
    </lineage>
</organism>